<organism evidence="7 8">
    <name type="scientific">Candidatus Desantisbacteria bacterium CG2_30_40_21</name>
    <dbReference type="NCBI Taxonomy" id="1817895"/>
    <lineage>
        <taxon>Bacteria</taxon>
        <taxon>Candidatus Desantisiibacteriota</taxon>
    </lineage>
</organism>
<reference evidence="7 8" key="1">
    <citation type="journal article" date="2016" name="Environ. Microbiol.">
        <title>Genomic resolution of a cold subsurface aquifer community provides metabolic insights for novel microbes adapted to high CO concentrations.</title>
        <authorList>
            <person name="Probst A.J."/>
            <person name="Castelle C.J."/>
            <person name="Singh A."/>
            <person name="Brown C.T."/>
            <person name="Anantharaman K."/>
            <person name="Sharon I."/>
            <person name="Hug L.A."/>
            <person name="Burstein D."/>
            <person name="Emerson J.B."/>
            <person name="Thomas B.C."/>
            <person name="Banfield J.F."/>
        </authorList>
    </citation>
    <scope>NUCLEOTIDE SEQUENCE [LARGE SCALE GENOMIC DNA]</scope>
    <source>
        <strain evidence="7">CG2_30_40_21</strain>
    </source>
</reference>
<dbReference type="AlphaFoldDB" id="A0A1J5EB93"/>
<evidence type="ECO:0000256" key="3">
    <source>
        <dbReference type="ARBA" id="ARBA00023002"/>
    </source>
</evidence>
<name>A0A1J5EB93_9BACT</name>
<comment type="similarity">
    <text evidence="4">Belongs to the zinc-containing alcohol dehydrogenase family.</text>
</comment>
<dbReference type="Pfam" id="PF00107">
    <property type="entry name" value="ADH_zinc_N"/>
    <property type="match status" value="1"/>
</dbReference>
<accession>A0A1J5EB93</accession>
<keyword evidence="2 4" id="KW-0862">Zinc</keyword>
<dbReference type="PANTHER" id="PTHR43401:SF2">
    <property type="entry name" value="L-THREONINE 3-DEHYDROGENASE"/>
    <property type="match status" value="1"/>
</dbReference>
<keyword evidence="3" id="KW-0560">Oxidoreductase</keyword>
<comment type="cofactor">
    <cofactor evidence="4">
        <name>Zn(2+)</name>
        <dbReference type="ChEBI" id="CHEBI:29105"/>
    </cofactor>
</comment>
<evidence type="ECO:0000256" key="4">
    <source>
        <dbReference type="RuleBase" id="RU361277"/>
    </source>
</evidence>
<dbReference type="EMBL" id="MNYI01000061">
    <property type="protein sequence ID" value="OIP42074.1"/>
    <property type="molecule type" value="Genomic_DNA"/>
</dbReference>
<keyword evidence="1 4" id="KW-0479">Metal-binding</keyword>
<evidence type="ECO:0000256" key="2">
    <source>
        <dbReference type="ARBA" id="ARBA00022833"/>
    </source>
</evidence>
<dbReference type="InterPro" id="IPR002328">
    <property type="entry name" value="ADH_Zn_CS"/>
</dbReference>
<dbReference type="STRING" id="1817895.AUJ95_02255"/>
<dbReference type="GO" id="GO:0008270">
    <property type="term" value="F:zinc ion binding"/>
    <property type="evidence" value="ECO:0007669"/>
    <property type="project" value="InterPro"/>
</dbReference>
<dbReference type="CDD" id="cd08235">
    <property type="entry name" value="iditol_2_DH_like"/>
    <property type="match status" value="1"/>
</dbReference>
<dbReference type="SUPFAM" id="SSF50129">
    <property type="entry name" value="GroES-like"/>
    <property type="match status" value="1"/>
</dbReference>
<evidence type="ECO:0000313" key="8">
    <source>
        <dbReference type="Proteomes" id="UP000183085"/>
    </source>
</evidence>
<feature type="domain" description="Alcohol dehydrogenase-like C-terminal" evidence="5">
    <location>
        <begin position="173"/>
        <end position="301"/>
    </location>
</feature>
<protein>
    <submittedName>
        <fullName evidence="7">Alcohol dehydrogenase</fullName>
    </submittedName>
</protein>
<dbReference type="PROSITE" id="PS00059">
    <property type="entry name" value="ADH_ZINC"/>
    <property type="match status" value="1"/>
</dbReference>
<dbReference type="Gene3D" id="3.90.180.10">
    <property type="entry name" value="Medium-chain alcohol dehydrogenases, catalytic domain"/>
    <property type="match status" value="1"/>
</dbReference>
<dbReference type="SUPFAM" id="SSF51735">
    <property type="entry name" value="NAD(P)-binding Rossmann-fold domains"/>
    <property type="match status" value="1"/>
</dbReference>
<sequence>MRVAMYYSNQDVRLEEMPVPEISSGEILLKVEASGICGSDVMEWYRIHRVPLVLGHEVAGTIVQVGEDVKQYKVGDRISVSHHVPCNACHYCMRGHQTVCNTLRQTNFDPGGFAEFVRLPAINVDRGIYPLPDLVSFEEATFIEPVACILRGQRLARIQTGQRVLVIGSGMAGLLHIHLARVSGASQVIATDISNYRLKTALQFGADVAIHAKEDIPARVREINNGYLADLVIVCTGAPSAILQALHSVERCGTVLFFAPTDKGVTIPLSINELFWRNEISLVSSYAGDFHDHMTALELISSKRIQVQGMITHRLGLAETGHGFQLVTKAQDSIKVIIEPQRVTTHHKGTKTQKVDKLNS</sequence>
<dbReference type="Pfam" id="PF08240">
    <property type="entry name" value="ADH_N"/>
    <property type="match status" value="1"/>
</dbReference>
<dbReference type="Gene3D" id="3.40.50.720">
    <property type="entry name" value="NAD(P)-binding Rossmann-like Domain"/>
    <property type="match status" value="1"/>
</dbReference>
<dbReference type="Proteomes" id="UP000183085">
    <property type="component" value="Unassembled WGS sequence"/>
</dbReference>
<dbReference type="InterPro" id="IPR036291">
    <property type="entry name" value="NAD(P)-bd_dom_sf"/>
</dbReference>
<feature type="domain" description="Alcohol dehydrogenase-like N-terminal" evidence="6">
    <location>
        <begin position="24"/>
        <end position="123"/>
    </location>
</feature>
<dbReference type="InterPro" id="IPR050129">
    <property type="entry name" value="Zn_alcohol_dh"/>
</dbReference>
<evidence type="ECO:0000259" key="5">
    <source>
        <dbReference type="Pfam" id="PF00107"/>
    </source>
</evidence>
<comment type="caution">
    <text evidence="7">The sequence shown here is derived from an EMBL/GenBank/DDBJ whole genome shotgun (WGS) entry which is preliminary data.</text>
</comment>
<evidence type="ECO:0000313" key="7">
    <source>
        <dbReference type="EMBL" id="OIP42074.1"/>
    </source>
</evidence>
<evidence type="ECO:0000256" key="1">
    <source>
        <dbReference type="ARBA" id="ARBA00022723"/>
    </source>
</evidence>
<proteinExistence type="inferred from homology"/>
<dbReference type="PANTHER" id="PTHR43401">
    <property type="entry name" value="L-THREONINE 3-DEHYDROGENASE"/>
    <property type="match status" value="1"/>
</dbReference>
<dbReference type="InterPro" id="IPR013154">
    <property type="entry name" value="ADH-like_N"/>
</dbReference>
<dbReference type="GO" id="GO:0016491">
    <property type="term" value="F:oxidoreductase activity"/>
    <property type="evidence" value="ECO:0007669"/>
    <property type="project" value="UniProtKB-KW"/>
</dbReference>
<evidence type="ECO:0000259" key="6">
    <source>
        <dbReference type="Pfam" id="PF08240"/>
    </source>
</evidence>
<gene>
    <name evidence="7" type="ORF">AUJ95_02255</name>
</gene>
<dbReference type="InterPro" id="IPR011032">
    <property type="entry name" value="GroES-like_sf"/>
</dbReference>
<dbReference type="InterPro" id="IPR013149">
    <property type="entry name" value="ADH-like_C"/>
</dbReference>